<sequence length="366" mass="39306">MAPSPRTVTTARLRVRPLTDADHDLWVRLHTDPAQYPFAPWAVAPDAATAEGMLERALTHWAEHGFGYGVVEDRASGEALGVAGLIHGREREHLNLYYRFDRPHHGRGLGPEVARALVADAIEHGPGLPITATARPDHRASIRTAERAGLTLLGAAKPDVVFPGVPRAVAERARAADPADVPAPVVLLAPSVEVHREPFDAPTREQVLDLWCATNDAGGAVGFVPGAPRSAVSAALAAHEEQMGAGRAVAVLLRGADRSVVALAWWGGDANPLRAHRRTAYRVMTDPQRRGRNLGRLLMAAMHRVGREDGVALAELTVRGGTGVEAFYAGLGYTEVGRLPGGIRLSEDDERDEIRMARRLDGRPLS</sequence>
<dbReference type="PANTHER" id="PTHR43792:SF1">
    <property type="entry name" value="N-ACETYLTRANSFERASE DOMAIN-CONTAINING PROTEIN"/>
    <property type="match status" value="1"/>
</dbReference>
<name>A0A2N3YMV6_9MICO</name>
<dbReference type="OrthoDB" id="3572254at2"/>
<dbReference type="AlphaFoldDB" id="A0A2N3YMV6"/>
<dbReference type="InterPro" id="IPR051531">
    <property type="entry name" value="N-acetyltransferase"/>
</dbReference>
<dbReference type="Gene3D" id="3.40.630.30">
    <property type="match status" value="2"/>
</dbReference>
<dbReference type="EMBL" id="PJNE01000001">
    <property type="protein sequence ID" value="PKW28164.1"/>
    <property type="molecule type" value="Genomic_DNA"/>
</dbReference>
<protein>
    <submittedName>
        <fullName evidence="2">RimJ/RimL family protein N-acetyltransferase</fullName>
    </submittedName>
</protein>
<dbReference type="GO" id="GO:0016747">
    <property type="term" value="F:acyltransferase activity, transferring groups other than amino-acyl groups"/>
    <property type="evidence" value="ECO:0007669"/>
    <property type="project" value="InterPro"/>
</dbReference>
<reference evidence="2 3" key="1">
    <citation type="submission" date="2017-12" db="EMBL/GenBank/DDBJ databases">
        <title>Sequencing the genomes of 1000 Actinobacteria strains.</title>
        <authorList>
            <person name="Klenk H.-P."/>
        </authorList>
    </citation>
    <scope>NUCLEOTIDE SEQUENCE [LARGE SCALE GENOMIC DNA]</scope>
    <source>
        <strain evidence="2 3">DSM 12806</strain>
    </source>
</reference>
<dbReference type="PANTHER" id="PTHR43792">
    <property type="entry name" value="GNAT FAMILY, PUTATIVE (AFU_ORTHOLOGUE AFUA_3G00765)-RELATED-RELATED"/>
    <property type="match status" value="1"/>
</dbReference>
<evidence type="ECO:0000313" key="3">
    <source>
        <dbReference type="Proteomes" id="UP000233781"/>
    </source>
</evidence>
<organism evidence="2 3">
    <name type="scientific">Phycicoccus duodecadis</name>
    <dbReference type="NCBI Taxonomy" id="173053"/>
    <lineage>
        <taxon>Bacteria</taxon>
        <taxon>Bacillati</taxon>
        <taxon>Actinomycetota</taxon>
        <taxon>Actinomycetes</taxon>
        <taxon>Micrococcales</taxon>
        <taxon>Intrasporangiaceae</taxon>
        <taxon>Phycicoccus</taxon>
    </lineage>
</organism>
<dbReference type="Pfam" id="PF13302">
    <property type="entry name" value="Acetyltransf_3"/>
    <property type="match status" value="1"/>
</dbReference>
<dbReference type="Proteomes" id="UP000233781">
    <property type="component" value="Unassembled WGS sequence"/>
</dbReference>
<feature type="domain" description="N-acetyltransferase" evidence="1">
    <location>
        <begin position="13"/>
        <end position="176"/>
    </location>
</feature>
<comment type="caution">
    <text evidence="2">The sequence shown here is derived from an EMBL/GenBank/DDBJ whole genome shotgun (WGS) entry which is preliminary data.</text>
</comment>
<evidence type="ECO:0000259" key="1">
    <source>
        <dbReference type="PROSITE" id="PS51186"/>
    </source>
</evidence>
<keyword evidence="2" id="KW-0808">Transferase</keyword>
<dbReference type="RefSeq" id="WP_101396666.1">
    <property type="nucleotide sequence ID" value="NZ_PJNE01000001.1"/>
</dbReference>
<dbReference type="InterPro" id="IPR000182">
    <property type="entry name" value="GNAT_dom"/>
</dbReference>
<feature type="domain" description="N-acetyltransferase" evidence="1">
    <location>
        <begin position="208"/>
        <end position="361"/>
    </location>
</feature>
<gene>
    <name evidence="2" type="ORF">ATL31_3020</name>
</gene>
<proteinExistence type="predicted"/>
<dbReference type="Pfam" id="PF13673">
    <property type="entry name" value="Acetyltransf_10"/>
    <property type="match status" value="1"/>
</dbReference>
<keyword evidence="3" id="KW-1185">Reference proteome</keyword>
<dbReference type="PROSITE" id="PS51186">
    <property type="entry name" value="GNAT"/>
    <property type="match status" value="2"/>
</dbReference>
<dbReference type="SUPFAM" id="SSF55729">
    <property type="entry name" value="Acyl-CoA N-acyltransferases (Nat)"/>
    <property type="match status" value="2"/>
</dbReference>
<accession>A0A2N3YMV6</accession>
<evidence type="ECO:0000313" key="2">
    <source>
        <dbReference type="EMBL" id="PKW28164.1"/>
    </source>
</evidence>
<dbReference type="InterPro" id="IPR016181">
    <property type="entry name" value="Acyl_CoA_acyltransferase"/>
</dbReference>